<gene>
    <name evidence="3" type="primary">Contig14412.g15357</name>
    <name evidence="3" type="ORF">STYLEM_5973</name>
</gene>
<evidence type="ECO:0000259" key="2">
    <source>
        <dbReference type="PROSITE" id="PS50222"/>
    </source>
</evidence>
<feature type="compositionally biased region" description="Polar residues" evidence="1">
    <location>
        <begin position="370"/>
        <end position="381"/>
    </location>
</feature>
<evidence type="ECO:0000256" key="1">
    <source>
        <dbReference type="SAM" id="MobiDB-lite"/>
    </source>
</evidence>
<feature type="region of interest" description="Disordered" evidence="1">
    <location>
        <begin position="370"/>
        <end position="417"/>
    </location>
</feature>
<organism evidence="3 4">
    <name type="scientific">Stylonychia lemnae</name>
    <name type="common">Ciliate</name>
    <dbReference type="NCBI Taxonomy" id="5949"/>
    <lineage>
        <taxon>Eukaryota</taxon>
        <taxon>Sar</taxon>
        <taxon>Alveolata</taxon>
        <taxon>Ciliophora</taxon>
        <taxon>Intramacronucleata</taxon>
        <taxon>Spirotrichea</taxon>
        <taxon>Stichotrichia</taxon>
        <taxon>Sporadotrichida</taxon>
        <taxon>Oxytrichidae</taxon>
        <taxon>Stylonychinae</taxon>
        <taxon>Stylonychia</taxon>
    </lineage>
</organism>
<dbReference type="Proteomes" id="UP000039865">
    <property type="component" value="Unassembled WGS sequence"/>
</dbReference>
<feature type="region of interest" description="Disordered" evidence="1">
    <location>
        <begin position="284"/>
        <end position="349"/>
    </location>
</feature>
<reference evidence="3 4" key="1">
    <citation type="submission" date="2014-06" db="EMBL/GenBank/DDBJ databases">
        <authorList>
            <person name="Swart Estienne"/>
        </authorList>
    </citation>
    <scope>NUCLEOTIDE SEQUENCE [LARGE SCALE GENOMIC DNA]</scope>
    <source>
        <strain evidence="3 4">130c</strain>
    </source>
</reference>
<feature type="compositionally biased region" description="Polar residues" evidence="1">
    <location>
        <begin position="319"/>
        <end position="330"/>
    </location>
</feature>
<feature type="domain" description="EF-hand" evidence="2">
    <location>
        <begin position="58"/>
        <end position="93"/>
    </location>
</feature>
<accession>A0A078A411</accession>
<dbReference type="Gene3D" id="1.10.238.10">
    <property type="entry name" value="EF-hand"/>
    <property type="match status" value="1"/>
</dbReference>
<dbReference type="EMBL" id="CCKQ01005746">
    <property type="protein sequence ID" value="CDW77008.1"/>
    <property type="molecule type" value="Genomic_DNA"/>
</dbReference>
<name>A0A078A411_STYLE</name>
<evidence type="ECO:0000313" key="4">
    <source>
        <dbReference type="Proteomes" id="UP000039865"/>
    </source>
</evidence>
<sequence>MALNTNQSLKNLVQQEHKSINQSEKLVLLAQFFQFIASHEKQMEIIREILFEQKELINNDLYLWNIYNHFDQGKKGFLTQEDFSRFFMKTRLQEEQQTHHNRYLDHLVEFYSSDENPFKLQFKEFATIFLPKYKYRISKPLIITEEYLQHNISTQDNQITQEIEHCLARVLERELEFMIKRRDFMLQFEKSYSDSKGIDYTKLFIDLDSSLSGLINTDKMLTYLMRLPQVFSSRDAEAIVNRIQKDKTSICGFNFLDFKKLFQYKNQIAEPVIIREYQESIPLSRQKSNSNSNLHSAQRQQRNSSSRSRKNSTKKVSKFTTLRNSRSTNEFKLGGAQMQSPTKSGSLFKGNPYSQAMTYKTSFVNNQELSNSQSEYYNQSTTKKDGGYTSKSRSKKRSLMTSQSQQSFHWNKSQLQGTKNKSKKLFETQFHNSPYVKPQKKPQNYTMKNSTLKTSIYATKSFKTNRVLKESTNTFQSTQSIPSVKVKEYNLSEKGIKQMFEKAKQQIERKRTELKLK</sequence>
<dbReference type="PROSITE" id="PS50222">
    <property type="entry name" value="EF_HAND_2"/>
    <property type="match status" value="1"/>
</dbReference>
<dbReference type="AlphaFoldDB" id="A0A078A411"/>
<dbReference type="InterPro" id="IPR002048">
    <property type="entry name" value="EF_hand_dom"/>
</dbReference>
<evidence type="ECO:0000313" key="3">
    <source>
        <dbReference type="EMBL" id="CDW77008.1"/>
    </source>
</evidence>
<dbReference type="SUPFAM" id="SSF47473">
    <property type="entry name" value="EF-hand"/>
    <property type="match status" value="1"/>
</dbReference>
<feature type="compositionally biased region" description="Polar residues" evidence="1">
    <location>
        <begin position="399"/>
        <end position="417"/>
    </location>
</feature>
<dbReference type="GO" id="GO:0005509">
    <property type="term" value="F:calcium ion binding"/>
    <property type="evidence" value="ECO:0007669"/>
    <property type="project" value="InterPro"/>
</dbReference>
<dbReference type="InParanoid" id="A0A078A411"/>
<protein>
    <recommendedName>
        <fullName evidence="2">EF-hand domain-containing protein</fullName>
    </recommendedName>
</protein>
<feature type="compositionally biased region" description="Polar residues" evidence="1">
    <location>
        <begin position="284"/>
        <end position="295"/>
    </location>
</feature>
<feature type="compositionally biased region" description="Low complexity" evidence="1">
    <location>
        <begin position="296"/>
        <end position="306"/>
    </location>
</feature>
<feature type="compositionally biased region" description="Basic residues" evidence="1">
    <location>
        <begin position="307"/>
        <end position="317"/>
    </location>
</feature>
<keyword evidence="4" id="KW-1185">Reference proteome</keyword>
<proteinExistence type="predicted"/>
<dbReference type="InterPro" id="IPR011992">
    <property type="entry name" value="EF-hand-dom_pair"/>
</dbReference>